<dbReference type="OrthoDB" id="9801799at2"/>
<dbReference type="PANTHER" id="PTHR30290">
    <property type="entry name" value="PERIPLASMIC BINDING COMPONENT OF ABC TRANSPORTER"/>
    <property type="match status" value="1"/>
</dbReference>
<dbReference type="PIRSF" id="PIRSF002741">
    <property type="entry name" value="MppA"/>
    <property type="match status" value="1"/>
</dbReference>
<evidence type="ECO:0000313" key="3">
    <source>
        <dbReference type="EMBL" id="SAL47652.1"/>
    </source>
</evidence>
<dbReference type="GO" id="GO:0043190">
    <property type="term" value="C:ATP-binding cassette (ABC) transporter complex"/>
    <property type="evidence" value="ECO:0007669"/>
    <property type="project" value="InterPro"/>
</dbReference>
<dbReference type="CDD" id="cd08503">
    <property type="entry name" value="PBP2_NikA_DppA_OppA_like_17"/>
    <property type="match status" value="1"/>
</dbReference>
<dbReference type="GO" id="GO:0015833">
    <property type="term" value="P:peptide transport"/>
    <property type="evidence" value="ECO:0007669"/>
    <property type="project" value="TreeGrafter"/>
</dbReference>
<feature type="domain" description="Solute-binding protein family 5" evidence="2">
    <location>
        <begin position="114"/>
        <end position="457"/>
    </location>
</feature>
<dbReference type="GO" id="GO:1904680">
    <property type="term" value="F:peptide transmembrane transporter activity"/>
    <property type="evidence" value="ECO:0007669"/>
    <property type="project" value="TreeGrafter"/>
</dbReference>
<reference evidence="3 4" key="1">
    <citation type="submission" date="2016-01" db="EMBL/GenBank/DDBJ databases">
        <authorList>
            <person name="Oliw E.H."/>
        </authorList>
    </citation>
    <scope>NUCLEOTIDE SEQUENCE [LARGE SCALE GENOMIC DNA]</scope>
    <source>
        <strain evidence="3">LMG 27134</strain>
    </source>
</reference>
<dbReference type="SUPFAM" id="SSF53850">
    <property type="entry name" value="Periplasmic binding protein-like II"/>
    <property type="match status" value="1"/>
</dbReference>
<protein>
    <submittedName>
        <fullName evidence="3">Extracellular solute-binding protein</fullName>
    </submittedName>
</protein>
<accession>A0A158HTF7</accession>
<dbReference type="PROSITE" id="PS51318">
    <property type="entry name" value="TAT"/>
    <property type="match status" value="1"/>
</dbReference>
<evidence type="ECO:0000313" key="4">
    <source>
        <dbReference type="Proteomes" id="UP000054683"/>
    </source>
</evidence>
<feature type="transmembrane region" description="Helical" evidence="1">
    <location>
        <begin position="33"/>
        <end position="59"/>
    </location>
</feature>
<proteinExistence type="predicted"/>
<keyword evidence="1" id="KW-1133">Transmembrane helix</keyword>
<dbReference type="EMBL" id="FCOK02000035">
    <property type="protein sequence ID" value="SAL47652.1"/>
    <property type="molecule type" value="Genomic_DNA"/>
</dbReference>
<dbReference type="Proteomes" id="UP000054683">
    <property type="component" value="Unassembled WGS sequence"/>
</dbReference>
<dbReference type="InterPro" id="IPR030678">
    <property type="entry name" value="Peptide/Ni-bd"/>
</dbReference>
<dbReference type="Gene3D" id="3.10.105.10">
    <property type="entry name" value="Dipeptide-binding Protein, Domain 3"/>
    <property type="match status" value="1"/>
</dbReference>
<dbReference type="InterPro" id="IPR000914">
    <property type="entry name" value="SBP_5_dom"/>
</dbReference>
<dbReference type="Pfam" id="PF00496">
    <property type="entry name" value="SBP_bac_5"/>
    <property type="match status" value="1"/>
</dbReference>
<dbReference type="InterPro" id="IPR039424">
    <property type="entry name" value="SBP_5"/>
</dbReference>
<evidence type="ECO:0000259" key="2">
    <source>
        <dbReference type="Pfam" id="PF00496"/>
    </source>
</evidence>
<sequence>MTKENLQHADAPAGTQVSELERLTRRGASRREVLRALAAAGMASITGAGLLTASGAALAQEKPKQGGKIRVATQSASAADTLDPAKGALGTDYVRANMFYNGLTELDSHLGAKMALAESLESKDATVWIVKLRSGVQFHDGKSLAPADVIYSLMRHKDPATASKAKTLADQFKEIKATGPNELTITLEGANADLPVILADSHFLIIKDGTTDFKTAIGTGPFKLKDFSPGVRTVGVRNEKYWKPGMPHLDEVELIGIGDESARVNALLSGDVQLINAISPRSTGRIKGTPGFTVLETKTGQYTDLIVRDDGGITGIDDFRRGMFYLLDREQIRRAVFQGFGTIANDQPIDPTNKYYMPGIPQRPYDPEKAKFHFQKAKVGNTPVQIFASPAADGSVEMAVLLQQAAPAAGLNLQVTRVPADGYWSNHWMKHPLGFGNINARPSADVLFTQFFKSDAPWNEANWKSPKFDQMLLAARGEPDDAKRKQIYGDMQVLVHENGGVGIPMFQSSIDGFTTKLKGLGSIPLAGLMGFMFAEHVWLES</sequence>
<name>A0A158HTF7_9BURK</name>
<dbReference type="Gene3D" id="3.40.190.10">
    <property type="entry name" value="Periplasmic binding protein-like II"/>
    <property type="match status" value="1"/>
</dbReference>
<dbReference type="InterPro" id="IPR006311">
    <property type="entry name" value="TAT_signal"/>
</dbReference>
<dbReference type="AlphaFoldDB" id="A0A158HTF7"/>
<dbReference type="GO" id="GO:0030288">
    <property type="term" value="C:outer membrane-bounded periplasmic space"/>
    <property type="evidence" value="ECO:0007669"/>
    <property type="project" value="UniProtKB-ARBA"/>
</dbReference>
<evidence type="ECO:0000256" key="1">
    <source>
        <dbReference type="SAM" id="Phobius"/>
    </source>
</evidence>
<gene>
    <name evidence="3" type="ORF">AWB69_04793</name>
</gene>
<keyword evidence="1" id="KW-0472">Membrane</keyword>
<organism evidence="3 4">
    <name type="scientific">Caballeronia udeis</name>
    <dbReference type="NCBI Taxonomy" id="1232866"/>
    <lineage>
        <taxon>Bacteria</taxon>
        <taxon>Pseudomonadati</taxon>
        <taxon>Pseudomonadota</taxon>
        <taxon>Betaproteobacteria</taxon>
        <taxon>Burkholderiales</taxon>
        <taxon>Burkholderiaceae</taxon>
        <taxon>Caballeronia</taxon>
    </lineage>
</organism>
<keyword evidence="1" id="KW-0812">Transmembrane</keyword>
<dbReference type="RefSeq" id="WP_062089189.1">
    <property type="nucleotide sequence ID" value="NZ_FCOK02000035.1"/>
</dbReference>